<reference evidence="11" key="1">
    <citation type="journal article" date="2014" name="Int. J. Syst. Evol. Microbiol.">
        <title>Complete genome sequence of Corynebacterium casei LMG S-19264T (=DSM 44701T), isolated from a smear-ripened cheese.</title>
        <authorList>
            <consortium name="US DOE Joint Genome Institute (JGI-PGF)"/>
            <person name="Walter F."/>
            <person name="Albersmeier A."/>
            <person name="Kalinowski J."/>
            <person name="Ruckert C."/>
        </authorList>
    </citation>
    <scope>NUCLEOTIDE SEQUENCE</scope>
    <source>
        <strain evidence="11">VKM B-2748</strain>
    </source>
</reference>
<keyword evidence="9" id="KW-0732">Signal</keyword>
<dbReference type="PROSITE" id="PS52029">
    <property type="entry name" value="LD_TPASE"/>
    <property type="match status" value="1"/>
</dbReference>
<feature type="signal peptide" evidence="9">
    <location>
        <begin position="1"/>
        <end position="20"/>
    </location>
</feature>
<evidence type="ECO:0000256" key="7">
    <source>
        <dbReference type="PROSITE-ProRule" id="PRU01373"/>
    </source>
</evidence>
<dbReference type="GO" id="GO:0008360">
    <property type="term" value="P:regulation of cell shape"/>
    <property type="evidence" value="ECO:0007669"/>
    <property type="project" value="UniProtKB-UniRule"/>
</dbReference>
<dbReference type="GO" id="GO:0016740">
    <property type="term" value="F:transferase activity"/>
    <property type="evidence" value="ECO:0007669"/>
    <property type="project" value="UniProtKB-KW"/>
</dbReference>
<dbReference type="InterPro" id="IPR038063">
    <property type="entry name" value="Transpep_catalytic_dom"/>
</dbReference>
<evidence type="ECO:0000256" key="8">
    <source>
        <dbReference type="SAM" id="MobiDB-lite"/>
    </source>
</evidence>
<evidence type="ECO:0000259" key="10">
    <source>
        <dbReference type="PROSITE" id="PS52029"/>
    </source>
</evidence>
<evidence type="ECO:0000256" key="6">
    <source>
        <dbReference type="ARBA" id="ARBA00023316"/>
    </source>
</evidence>
<evidence type="ECO:0000313" key="12">
    <source>
        <dbReference type="Proteomes" id="UP001143309"/>
    </source>
</evidence>
<accession>A0A9W6JPP0</accession>
<feature type="domain" description="L,D-TPase catalytic" evidence="10">
    <location>
        <begin position="56"/>
        <end position="188"/>
    </location>
</feature>
<evidence type="ECO:0000256" key="4">
    <source>
        <dbReference type="ARBA" id="ARBA00022960"/>
    </source>
</evidence>
<protein>
    <recommendedName>
        <fullName evidence="10">L,D-TPase catalytic domain-containing protein</fullName>
    </recommendedName>
</protein>
<sequence>MSALRASLIGLAAAAALATAGCQKDEQATTARSVQPLSIQTVSLMQEKGMTRQDPILLRIYKEESKAEVWKKRRSDGRYALLKTYDICRFSGKLGPKIKEGDKQAPEGFYSVGPAQMNPRSSYYLSFNIGFPNKYDQALGRTGQHLMVHGDCLSAGCYAMTDAQMAEIYALAREAFAGGQKSFQVQALPFRMTPENMARRRNNPNIAFWRNLKEGSDHFEVTKAEPKVDACGRKYVFNASAGPLSSMNASAPCPSLTTQPEIARAVAAKKRADDMVIAALSKAHEPAPEYIAQNGRLRRSLDEPLIQVAAAAPASAPAYAAAETEGASTVALRTTASVAVTPPAPAAAPARPAAASAAAPAPVVEPTASVQVAASKAERGLFTRLFQAEEPAAPAAAPAAEIATASAARTGAPVPPARREIVVQEPVLASSVSQHPAAASKPASGGVGGWVRSVGGLFGGRSEEPAAAPSVAPAAVQPAATTGSPAPRPRERSARMPEQFQPKHRLDPRITSAFAAFD</sequence>
<reference evidence="11" key="2">
    <citation type="submission" date="2023-01" db="EMBL/GenBank/DDBJ databases">
        <authorList>
            <person name="Sun Q."/>
            <person name="Evtushenko L."/>
        </authorList>
    </citation>
    <scope>NUCLEOTIDE SEQUENCE</scope>
    <source>
        <strain evidence="11">VKM B-2748</strain>
    </source>
</reference>
<dbReference type="GO" id="GO:0004180">
    <property type="term" value="F:carboxypeptidase activity"/>
    <property type="evidence" value="ECO:0007669"/>
    <property type="project" value="UniProtKB-ARBA"/>
</dbReference>
<keyword evidence="6 7" id="KW-0961">Cell wall biogenesis/degradation</keyword>
<dbReference type="Proteomes" id="UP001143309">
    <property type="component" value="Unassembled WGS sequence"/>
</dbReference>
<keyword evidence="5 7" id="KW-0573">Peptidoglycan synthesis</keyword>
<name>A0A9W6JPP0_9HYPH</name>
<evidence type="ECO:0000256" key="3">
    <source>
        <dbReference type="ARBA" id="ARBA00022679"/>
    </source>
</evidence>
<dbReference type="Pfam" id="PF03734">
    <property type="entry name" value="YkuD"/>
    <property type="match status" value="1"/>
</dbReference>
<comment type="similarity">
    <text evidence="2">Belongs to the YkuD family.</text>
</comment>
<evidence type="ECO:0000256" key="1">
    <source>
        <dbReference type="ARBA" id="ARBA00004752"/>
    </source>
</evidence>
<dbReference type="GO" id="GO:0009252">
    <property type="term" value="P:peptidoglycan biosynthetic process"/>
    <property type="evidence" value="ECO:0007669"/>
    <property type="project" value="UniProtKB-KW"/>
</dbReference>
<dbReference type="AlphaFoldDB" id="A0A9W6JPP0"/>
<dbReference type="InterPro" id="IPR005490">
    <property type="entry name" value="LD_TPept_cat_dom"/>
</dbReference>
<dbReference type="EMBL" id="BSFL01000002">
    <property type="protein sequence ID" value="GLK80241.1"/>
    <property type="molecule type" value="Genomic_DNA"/>
</dbReference>
<dbReference type="SUPFAM" id="SSF141523">
    <property type="entry name" value="L,D-transpeptidase catalytic domain-like"/>
    <property type="match status" value="1"/>
</dbReference>
<keyword evidence="4 7" id="KW-0133">Cell shape</keyword>
<feature type="active site" description="Proton donor/acceptor" evidence="7">
    <location>
        <position position="149"/>
    </location>
</feature>
<organism evidence="11 12">
    <name type="scientific">Methylopila turkensis</name>
    <dbReference type="NCBI Taxonomy" id="1437816"/>
    <lineage>
        <taxon>Bacteria</taxon>
        <taxon>Pseudomonadati</taxon>
        <taxon>Pseudomonadota</taxon>
        <taxon>Alphaproteobacteria</taxon>
        <taxon>Hyphomicrobiales</taxon>
        <taxon>Methylopilaceae</taxon>
        <taxon>Methylopila</taxon>
    </lineage>
</organism>
<dbReference type="PROSITE" id="PS51257">
    <property type="entry name" value="PROKAR_LIPOPROTEIN"/>
    <property type="match status" value="1"/>
</dbReference>
<feature type="chain" id="PRO_5040808781" description="L,D-TPase catalytic domain-containing protein" evidence="9">
    <location>
        <begin position="21"/>
        <end position="518"/>
    </location>
</feature>
<feature type="compositionally biased region" description="Low complexity" evidence="8">
    <location>
        <begin position="465"/>
        <end position="480"/>
    </location>
</feature>
<dbReference type="RefSeq" id="WP_271200710.1">
    <property type="nucleotide sequence ID" value="NZ_BSFL01000002.1"/>
</dbReference>
<gene>
    <name evidence="11" type="ORF">GCM10008174_19820</name>
</gene>
<evidence type="ECO:0000313" key="11">
    <source>
        <dbReference type="EMBL" id="GLK80241.1"/>
    </source>
</evidence>
<evidence type="ECO:0000256" key="5">
    <source>
        <dbReference type="ARBA" id="ARBA00022984"/>
    </source>
</evidence>
<feature type="region of interest" description="Disordered" evidence="8">
    <location>
        <begin position="461"/>
        <end position="518"/>
    </location>
</feature>
<dbReference type="GO" id="GO:0071555">
    <property type="term" value="P:cell wall organization"/>
    <property type="evidence" value="ECO:0007669"/>
    <property type="project" value="UniProtKB-UniRule"/>
</dbReference>
<keyword evidence="3" id="KW-0808">Transferase</keyword>
<comment type="caution">
    <text evidence="11">The sequence shown here is derived from an EMBL/GenBank/DDBJ whole genome shotgun (WGS) entry which is preliminary data.</text>
</comment>
<dbReference type="CDD" id="cd16913">
    <property type="entry name" value="YkuD_like"/>
    <property type="match status" value="1"/>
</dbReference>
<dbReference type="PANTHER" id="PTHR36699:SF1">
    <property type="entry name" value="L,D-TRANSPEPTIDASE YAFK-RELATED"/>
    <property type="match status" value="1"/>
</dbReference>
<evidence type="ECO:0000256" key="9">
    <source>
        <dbReference type="SAM" id="SignalP"/>
    </source>
</evidence>
<keyword evidence="12" id="KW-1185">Reference proteome</keyword>
<dbReference type="PANTHER" id="PTHR36699">
    <property type="entry name" value="LD-TRANSPEPTIDASE"/>
    <property type="match status" value="1"/>
</dbReference>
<feature type="active site" description="Nucleophile" evidence="7">
    <location>
        <position position="157"/>
    </location>
</feature>
<evidence type="ECO:0000256" key="2">
    <source>
        <dbReference type="ARBA" id="ARBA00005992"/>
    </source>
</evidence>
<proteinExistence type="inferred from homology"/>
<comment type="pathway">
    <text evidence="1 7">Cell wall biogenesis; peptidoglycan biosynthesis.</text>
</comment>